<protein>
    <recommendedName>
        <fullName evidence="3">CMP/dCMP-type deaminase domain-containing protein</fullName>
    </recommendedName>
</protein>
<dbReference type="EMBL" id="BAABKG010000005">
    <property type="protein sequence ID" value="GAA5153763.1"/>
    <property type="molecule type" value="Genomic_DNA"/>
</dbReference>
<accession>A0ABP9PYX1</accession>
<sequence>MSKTERTTPAPDSATTESEIKVRHLFWTSHMELAKELGMAAVSLCGETTTRNGPGPSVPVVGNLFPVLTVETCPPCAAALSANYLNKWEANERLLEEAE</sequence>
<dbReference type="Proteomes" id="UP001500221">
    <property type="component" value="Unassembled WGS sequence"/>
</dbReference>
<evidence type="ECO:0000313" key="1">
    <source>
        <dbReference type="EMBL" id="GAA5153763.1"/>
    </source>
</evidence>
<organism evidence="1 2">
    <name type="scientific">Nocardioides marinquilinus</name>
    <dbReference type="NCBI Taxonomy" id="1210400"/>
    <lineage>
        <taxon>Bacteria</taxon>
        <taxon>Bacillati</taxon>
        <taxon>Actinomycetota</taxon>
        <taxon>Actinomycetes</taxon>
        <taxon>Propionibacteriales</taxon>
        <taxon>Nocardioidaceae</taxon>
        <taxon>Nocardioides</taxon>
    </lineage>
</organism>
<keyword evidence="2" id="KW-1185">Reference proteome</keyword>
<reference evidence="2" key="1">
    <citation type="journal article" date="2019" name="Int. J. Syst. Evol. Microbiol.">
        <title>The Global Catalogue of Microorganisms (GCM) 10K type strain sequencing project: providing services to taxonomists for standard genome sequencing and annotation.</title>
        <authorList>
            <consortium name="The Broad Institute Genomics Platform"/>
            <consortium name="The Broad Institute Genome Sequencing Center for Infectious Disease"/>
            <person name="Wu L."/>
            <person name="Ma J."/>
        </authorList>
    </citation>
    <scope>NUCLEOTIDE SEQUENCE [LARGE SCALE GENOMIC DNA]</scope>
    <source>
        <strain evidence="2">JCM 18459</strain>
    </source>
</reference>
<proteinExistence type="predicted"/>
<evidence type="ECO:0000313" key="2">
    <source>
        <dbReference type="Proteomes" id="UP001500221"/>
    </source>
</evidence>
<evidence type="ECO:0008006" key="3">
    <source>
        <dbReference type="Google" id="ProtNLM"/>
    </source>
</evidence>
<gene>
    <name evidence="1" type="ORF">GCM10023340_36290</name>
</gene>
<comment type="caution">
    <text evidence="1">The sequence shown here is derived from an EMBL/GenBank/DDBJ whole genome shotgun (WGS) entry which is preliminary data.</text>
</comment>
<name>A0ABP9PYX1_9ACTN</name>